<gene>
    <name evidence="1" type="ORF">L6452_20735</name>
</gene>
<reference evidence="1 2" key="2">
    <citation type="journal article" date="2022" name="Mol. Ecol. Resour.">
        <title>The genomes of chicory, endive, great burdock and yacon provide insights into Asteraceae paleo-polyploidization history and plant inulin production.</title>
        <authorList>
            <person name="Fan W."/>
            <person name="Wang S."/>
            <person name="Wang H."/>
            <person name="Wang A."/>
            <person name="Jiang F."/>
            <person name="Liu H."/>
            <person name="Zhao H."/>
            <person name="Xu D."/>
            <person name="Zhang Y."/>
        </authorList>
    </citation>
    <scope>NUCLEOTIDE SEQUENCE [LARGE SCALE GENOMIC DNA]</scope>
    <source>
        <strain evidence="2">cv. Niubang</strain>
    </source>
</reference>
<dbReference type="Proteomes" id="UP001055879">
    <property type="component" value="Linkage Group LG06"/>
</dbReference>
<reference evidence="2" key="1">
    <citation type="journal article" date="2022" name="Mol. Ecol. Resour.">
        <title>The genomes of chicory, endive, great burdock and yacon provide insights into Asteraceae palaeo-polyploidization history and plant inulin production.</title>
        <authorList>
            <person name="Fan W."/>
            <person name="Wang S."/>
            <person name="Wang H."/>
            <person name="Wang A."/>
            <person name="Jiang F."/>
            <person name="Liu H."/>
            <person name="Zhao H."/>
            <person name="Xu D."/>
            <person name="Zhang Y."/>
        </authorList>
    </citation>
    <scope>NUCLEOTIDE SEQUENCE [LARGE SCALE GENOMIC DNA]</scope>
    <source>
        <strain evidence="2">cv. Niubang</strain>
    </source>
</reference>
<organism evidence="1 2">
    <name type="scientific">Arctium lappa</name>
    <name type="common">Greater burdock</name>
    <name type="synonym">Lappa major</name>
    <dbReference type="NCBI Taxonomy" id="4217"/>
    <lineage>
        <taxon>Eukaryota</taxon>
        <taxon>Viridiplantae</taxon>
        <taxon>Streptophyta</taxon>
        <taxon>Embryophyta</taxon>
        <taxon>Tracheophyta</taxon>
        <taxon>Spermatophyta</taxon>
        <taxon>Magnoliopsida</taxon>
        <taxon>eudicotyledons</taxon>
        <taxon>Gunneridae</taxon>
        <taxon>Pentapetalae</taxon>
        <taxon>asterids</taxon>
        <taxon>campanulids</taxon>
        <taxon>Asterales</taxon>
        <taxon>Asteraceae</taxon>
        <taxon>Carduoideae</taxon>
        <taxon>Cardueae</taxon>
        <taxon>Arctiinae</taxon>
        <taxon>Arctium</taxon>
    </lineage>
</organism>
<dbReference type="EMBL" id="CM042052">
    <property type="protein sequence ID" value="KAI3719830.1"/>
    <property type="molecule type" value="Genomic_DNA"/>
</dbReference>
<keyword evidence="2" id="KW-1185">Reference proteome</keyword>
<evidence type="ECO:0000313" key="1">
    <source>
        <dbReference type="EMBL" id="KAI3719830.1"/>
    </source>
</evidence>
<accession>A0ACB9BGM1</accession>
<sequence length="246" mass="28455">MANQQQQQQIKLTQMKECVHMLDSSSEKYGDPTLERFLIARSMDPNKAAKMFVSWRKWRNSFVPLEFIPDSEVLQQLEPRKIFLQGLCKSGHPLMILDASKHYPAKDHHQFKKFVVHLLDKGIASGIRGTEIGNEKMVVILDLQKLSYKNVDARGLISGFQFLQAYYPERLARLYILNMPWFFVSVWKMVSHFLEKATLNKIVMVNNEEQRKQFVAEVGKEALPEEFGGNARLVALQDVEAPRLEC</sequence>
<comment type="caution">
    <text evidence="1">The sequence shown here is derived from an EMBL/GenBank/DDBJ whole genome shotgun (WGS) entry which is preliminary data.</text>
</comment>
<name>A0ACB9BGM1_ARCLA</name>
<protein>
    <submittedName>
        <fullName evidence="1">Uncharacterized protein</fullName>
    </submittedName>
</protein>
<proteinExistence type="predicted"/>
<evidence type="ECO:0000313" key="2">
    <source>
        <dbReference type="Proteomes" id="UP001055879"/>
    </source>
</evidence>